<dbReference type="AlphaFoldDB" id="A0A5C4S1L5"/>
<dbReference type="PANTHER" id="PTHR45947">
    <property type="entry name" value="SULFOQUINOVOSYL TRANSFERASE SQD2"/>
    <property type="match status" value="1"/>
</dbReference>
<dbReference type="Pfam" id="PF00534">
    <property type="entry name" value="Glycos_transf_1"/>
    <property type="match status" value="1"/>
</dbReference>
<dbReference type="InterPro" id="IPR001296">
    <property type="entry name" value="Glyco_trans_1"/>
</dbReference>
<comment type="caution">
    <text evidence="2">The sequence shown here is derived from an EMBL/GenBank/DDBJ whole genome shotgun (WGS) entry which is preliminary data.</text>
</comment>
<dbReference type="SUPFAM" id="SSF53756">
    <property type="entry name" value="UDP-Glycosyltransferase/glycogen phosphorylase"/>
    <property type="match status" value="1"/>
</dbReference>
<organism evidence="2 3">
    <name type="scientific">Prosthecochloris vibrioformis</name>
    <name type="common">Chlorobium vibrioforme</name>
    <dbReference type="NCBI Taxonomy" id="1098"/>
    <lineage>
        <taxon>Bacteria</taxon>
        <taxon>Pseudomonadati</taxon>
        <taxon>Chlorobiota</taxon>
        <taxon>Chlorobiia</taxon>
        <taxon>Chlorobiales</taxon>
        <taxon>Chlorobiaceae</taxon>
        <taxon>Prosthecochloris</taxon>
    </lineage>
</organism>
<evidence type="ECO:0000313" key="3">
    <source>
        <dbReference type="Proteomes" id="UP000309544"/>
    </source>
</evidence>
<keyword evidence="3" id="KW-1185">Reference proteome</keyword>
<accession>A0A5C4S1L5</accession>
<dbReference type="Gene3D" id="3.40.50.2000">
    <property type="entry name" value="Glycogen Phosphorylase B"/>
    <property type="match status" value="2"/>
</dbReference>
<dbReference type="CDD" id="cd03801">
    <property type="entry name" value="GT4_PimA-like"/>
    <property type="match status" value="1"/>
</dbReference>
<dbReference type="InterPro" id="IPR050194">
    <property type="entry name" value="Glycosyltransferase_grp1"/>
</dbReference>
<reference evidence="2 3" key="1">
    <citation type="submission" date="2019-05" db="EMBL/GenBank/DDBJ databases">
        <title>Draft Whole-Genome sequence of the green sulfur bacterium Prosthecochloris vibrioformis DSM 260.</title>
        <authorList>
            <person name="Meyer T.E."/>
            <person name="Kyndt J.A."/>
        </authorList>
    </citation>
    <scope>NUCLEOTIDE SEQUENCE [LARGE SCALE GENOMIC DNA]</scope>
    <source>
        <strain evidence="2 3">DSM 260</strain>
    </source>
</reference>
<dbReference type="EMBL" id="VDCI01000003">
    <property type="protein sequence ID" value="TNJ37002.1"/>
    <property type="molecule type" value="Genomic_DNA"/>
</dbReference>
<keyword evidence="2" id="KW-0808">Transferase</keyword>
<evidence type="ECO:0000313" key="2">
    <source>
        <dbReference type="EMBL" id="TNJ37002.1"/>
    </source>
</evidence>
<gene>
    <name evidence="2" type="ORF">FGF68_05360</name>
</gene>
<dbReference type="GO" id="GO:0016757">
    <property type="term" value="F:glycosyltransferase activity"/>
    <property type="evidence" value="ECO:0007669"/>
    <property type="project" value="InterPro"/>
</dbReference>
<dbReference type="PANTHER" id="PTHR45947:SF15">
    <property type="entry name" value="TEICHURONIC ACID BIOSYNTHESIS GLYCOSYLTRANSFERASE TUAC-RELATED"/>
    <property type="match status" value="1"/>
</dbReference>
<protein>
    <submittedName>
        <fullName evidence="2">Glycosyltransferase family 4 protein</fullName>
    </submittedName>
</protein>
<dbReference type="RefSeq" id="WP_139626468.1">
    <property type="nucleotide sequence ID" value="NZ_VDCI01000003.1"/>
</dbReference>
<dbReference type="Proteomes" id="UP000309544">
    <property type="component" value="Unassembled WGS sequence"/>
</dbReference>
<name>A0A5C4S1L5_PROVB</name>
<sequence length="407" mass="45205">MKQLTPIAYLCSEYPAISHTFIFREIESLRQAGMTVHTATIRKSSDIGLMTPAEQHEAAETFVVLSRSLYAMLKAHVHCLLKNPAGYMRMAIAGLKPVFNGPRSPIKAAAYFTEAGIVLEWLHRLGVTHVHEHFGNPTAFVALLMKTYGGISYSISIHGPDIFYHVDSSMLEEKVKNASFVRCISYYCRSQIMRISPNSTWPHHHIVRCGVDPATYVPRPDPQNEVPNLLCVGRLVPAKGQHILLEACAILRKAGVRFHLTLVGDGPDRKSLEAFSQAHNLNEIVTFTGVLGQDRVRDYYDQADMFILASFAEGVPVVLMEAMAKEIPVISTRITGIPELIEHGINGFLATPGDVEDLALQIRALIENAGMRNQFGKEGRKTVEKQYNQHANNNTMVDLFTKAIALS</sequence>
<evidence type="ECO:0000259" key="1">
    <source>
        <dbReference type="Pfam" id="PF00534"/>
    </source>
</evidence>
<proteinExistence type="predicted"/>
<feature type="domain" description="Glycosyl transferase family 1" evidence="1">
    <location>
        <begin position="225"/>
        <end position="381"/>
    </location>
</feature>